<dbReference type="RefSeq" id="XP_009062057.1">
    <property type="nucleotide sequence ID" value="XM_009063809.1"/>
</dbReference>
<dbReference type="AlphaFoldDB" id="V4BE58"/>
<dbReference type="FunFam" id="1.10.510.10:FF:000658">
    <property type="entry name" value="Protein CBG12184"/>
    <property type="match status" value="1"/>
</dbReference>
<evidence type="ECO:0000256" key="4">
    <source>
        <dbReference type="ARBA" id="ARBA00022723"/>
    </source>
</evidence>
<evidence type="ECO:0000313" key="13">
    <source>
        <dbReference type="Proteomes" id="UP000030746"/>
    </source>
</evidence>
<keyword evidence="2" id="KW-0217">Developmental protein</keyword>
<dbReference type="PANTHER" id="PTHR24346">
    <property type="entry name" value="MAP/MICROTUBULE AFFINITY-REGULATING KINASE"/>
    <property type="match status" value="1"/>
</dbReference>
<keyword evidence="10" id="KW-0744">Spermatogenesis</keyword>
<evidence type="ECO:0000256" key="5">
    <source>
        <dbReference type="ARBA" id="ARBA00022741"/>
    </source>
</evidence>
<dbReference type="Pfam" id="PF00069">
    <property type="entry name" value="Pkinase"/>
    <property type="match status" value="1"/>
</dbReference>
<name>V4BE58_LOTGI</name>
<protein>
    <recommendedName>
        <fullName evidence="11">Protein kinase domain-containing protein</fullName>
    </recommendedName>
</protein>
<dbReference type="InterPro" id="IPR000719">
    <property type="entry name" value="Prot_kinase_dom"/>
</dbReference>
<dbReference type="GeneID" id="20244209"/>
<dbReference type="PANTHER" id="PTHR24346:SF102">
    <property type="entry name" value="TESTIS-SPECIFIC SERINE_THREONINE-PROTEIN KINASE 1"/>
    <property type="match status" value="1"/>
</dbReference>
<dbReference type="InterPro" id="IPR011009">
    <property type="entry name" value="Kinase-like_dom_sf"/>
</dbReference>
<dbReference type="GO" id="GO:0050321">
    <property type="term" value="F:tau-protein kinase activity"/>
    <property type="evidence" value="ECO:0007669"/>
    <property type="project" value="TreeGrafter"/>
</dbReference>
<keyword evidence="13" id="KW-1185">Reference proteome</keyword>
<keyword evidence="3" id="KW-0597">Phosphoprotein</keyword>
<feature type="domain" description="Protein kinase" evidence="11">
    <location>
        <begin position="21"/>
        <end position="269"/>
    </location>
</feature>
<dbReference type="OMA" id="CENIMLD"/>
<evidence type="ECO:0000256" key="1">
    <source>
        <dbReference type="ARBA" id="ARBA00001946"/>
    </source>
</evidence>
<evidence type="ECO:0000256" key="7">
    <source>
        <dbReference type="ARBA" id="ARBA00022840"/>
    </source>
</evidence>
<evidence type="ECO:0000256" key="9">
    <source>
        <dbReference type="ARBA" id="ARBA00022843"/>
    </source>
</evidence>
<dbReference type="GO" id="GO:0005524">
    <property type="term" value="F:ATP binding"/>
    <property type="evidence" value="ECO:0007669"/>
    <property type="project" value="UniProtKB-KW"/>
</dbReference>
<dbReference type="GO" id="GO:0030154">
    <property type="term" value="P:cell differentiation"/>
    <property type="evidence" value="ECO:0007669"/>
    <property type="project" value="UniProtKB-KW"/>
</dbReference>
<dbReference type="KEGG" id="lgi:LOTGIDRAFT_177466"/>
<dbReference type="Proteomes" id="UP000030746">
    <property type="component" value="Unassembled WGS sequence"/>
</dbReference>
<accession>V4BE58</accession>
<evidence type="ECO:0000256" key="8">
    <source>
        <dbReference type="ARBA" id="ARBA00022842"/>
    </source>
</evidence>
<keyword evidence="8" id="KW-0460">Magnesium</keyword>
<evidence type="ECO:0000256" key="6">
    <source>
        <dbReference type="ARBA" id="ARBA00022782"/>
    </source>
</evidence>
<dbReference type="SUPFAM" id="SSF56112">
    <property type="entry name" value="Protein kinase-like (PK-like)"/>
    <property type="match status" value="1"/>
</dbReference>
<dbReference type="GO" id="GO:0035556">
    <property type="term" value="P:intracellular signal transduction"/>
    <property type="evidence" value="ECO:0007669"/>
    <property type="project" value="TreeGrafter"/>
</dbReference>
<dbReference type="InterPro" id="IPR008271">
    <property type="entry name" value="Ser/Thr_kinase_AS"/>
</dbReference>
<sequence>METTLAIERAQCSESLEQYGYRLDAYLGEGACGKIYSCERISDNLMLAVKIIRKDNSNKFLEREICVMKSLHHDNIVNLHNVVETHDKYYLIMDLASQGDLLEFVGLHGSLNSEKSKKIFRQIVAAVSHCHQQGIAHRDLKLENILLTQTSQVKLADFGFSRQMTTSDLFSQTFCGSVAYTAPEVLQGKKYSPFQSDVWSMGVLLYAMFVGRLPFDDSNVTRMVRSQLKQLIPLSADMNSELKQLILQMLNPEVEQRITLEEIRKSEWFKE</sequence>
<evidence type="ECO:0000259" key="11">
    <source>
        <dbReference type="PROSITE" id="PS50011"/>
    </source>
</evidence>
<evidence type="ECO:0000256" key="3">
    <source>
        <dbReference type="ARBA" id="ARBA00022553"/>
    </source>
</evidence>
<dbReference type="HOGENOM" id="CLU_000288_63_0_1"/>
<evidence type="ECO:0000256" key="10">
    <source>
        <dbReference type="ARBA" id="ARBA00022871"/>
    </source>
</evidence>
<dbReference type="STRING" id="225164.V4BE58"/>
<dbReference type="SMART" id="SM00220">
    <property type="entry name" value="S_TKc"/>
    <property type="match status" value="1"/>
</dbReference>
<dbReference type="CTD" id="20244209"/>
<dbReference type="Gene3D" id="1.10.510.10">
    <property type="entry name" value="Transferase(Phosphotransferase) domain 1"/>
    <property type="match status" value="1"/>
</dbReference>
<evidence type="ECO:0000313" key="12">
    <source>
        <dbReference type="EMBL" id="ESO87104.1"/>
    </source>
</evidence>
<comment type="cofactor">
    <cofactor evidence="1">
        <name>Mg(2+)</name>
        <dbReference type="ChEBI" id="CHEBI:18420"/>
    </cofactor>
</comment>
<proteinExistence type="predicted"/>
<dbReference type="GO" id="GO:0007283">
    <property type="term" value="P:spermatogenesis"/>
    <property type="evidence" value="ECO:0007669"/>
    <property type="project" value="UniProtKB-KW"/>
</dbReference>
<keyword evidence="4" id="KW-0479">Metal-binding</keyword>
<dbReference type="PROSITE" id="PS50011">
    <property type="entry name" value="PROTEIN_KINASE_DOM"/>
    <property type="match status" value="1"/>
</dbReference>
<organism evidence="12 13">
    <name type="scientific">Lottia gigantea</name>
    <name type="common">Giant owl limpet</name>
    <dbReference type="NCBI Taxonomy" id="225164"/>
    <lineage>
        <taxon>Eukaryota</taxon>
        <taxon>Metazoa</taxon>
        <taxon>Spiralia</taxon>
        <taxon>Lophotrochozoa</taxon>
        <taxon>Mollusca</taxon>
        <taxon>Gastropoda</taxon>
        <taxon>Patellogastropoda</taxon>
        <taxon>Lottioidea</taxon>
        <taxon>Lottiidae</taxon>
        <taxon>Lottia</taxon>
    </lineage>
</organism>
<gene>
    <name evidence="12" type="ORF">LOTGIDRAFT_177466</name>
</gene>
<dbReference type="GO" id="GO:0005737">
    <property type="term" value="C:cytoplasm"/>
    <property type="evidence" value="ECO:0007669"/>
    <property type="project" value="TreeGrafter"/>
</dbReference>
<dbReference type="GO" id="GO:0000287">
    <property type="term" value="F:magnesium ion binding"/>
    <property type="evidence" value="ECO:0007669"/>
    <property type="project" value="UniProtKB-ARBA"/>
</dbReference>
<evidence type="ECO:0000256" key="2">
    <source>
        <dbReference type="ARBA" id="ARBA00022473"/>
    </source>
</evidence>
<keyword evidence="5" id="KW-0547">Nucleotide-binding</keyword>
<keyword evidence="6" id="KW-0221">Differentiation</keyword>
<keyword evidence="9" id="KW-0832">Ubl conjugation</keyword>
<dbReference type="EMBL" id="KB202953">
    <property type="protein sequence ID" value="ESO87104.1"/>
    <property type="molecule type" value="Genomic_DNA"/>
</dbReference>
<dbReference type="PROSITE" id="PS00108">
    <property type="entry name" value="PROTEIN_KINASE_ST"/>
    <property type="match status" value="1"/>
</dbReference>
<dbReference type="OrthoDB" id="541276at2759"/>
<keyword evidence="7" id="KW-0067">ATP-binding</keyword>
<reference evidence="12 13" key="1">
    <citation type="journal article" date="2013" name="Nature">
        <title>Insights into bilaterian evolution from three spiralian genomes.</title>
        <authorList>
            <person name="Simakov O."/>
            <person name="Marletaz F."/>
            <person name="Cho S.J."/>
            <person name="Edsinger-Gonzales E."/>
            <person name="Havlak P."/>
            <person name="Hellsten U."/>
            <person name="Kuo D.H."/>
            <person name="Larsson T."/>
            <person name="Lv J."/>
            <person name="Arendt D."/>
            <person name="Savage R."/>
            <person name="Osoegawa K."/>
            <person name="de Jong P."/>
            <person name="Grimwood J."/>
            <person name="Chapman J.A."/>
            <person name="Shapiro H."/>
            <person name="Aerts A."/>
            <person name="Otillar R.P."/>
            <person name="Terry A.Y."/>
            <person name="Boore J.L."/>
            <person name="Grigoriev I.V."/>
            <person name="Lindberg D.R."/>
            <person name="Seaver E.C."/>
            <person name="Weisblat D.A."/>
            <person name="Putnam N.H."/>
            <person name="Rokhsar D.S."/>
        </authorList>
    </citation>
    <scope>NUCLEOTIDE SEQUENCE [LARGE SCALE GENOMIC DNA]</scope>
</reference>
<dbReference type="GO" id="GO:0000226">
    <property type="term" value="P:microtubule cytoskeleton organization"/>
    <property type="evidence" value="ECO:0007669"/>
    <property type="project" value="TreeGrafter"/>
</dbReference>